<keyword evidence="2" id="KW-1185">Reference proteome</keyword>
<dbReference type="AlphaFoldDB" id="A0AAV4V152"/>
<gene>
    <name evidence="1" type="ORF">CEXT_514251</name>
</gene>
<sequence length="97" mass="11349">MTFMEVRDGSISDAPVFAQASFNYLRQPSKKIEDSPHFPTAAKTNRTHTGELGDFFPFRTWRHPRGRFRRPETLEDSSNPNPRYHLAQLIEKKFILI</sequence>
<name>A0AAV4V152_CAEEX</name>
<reference evidence="1 2" key="1">
    <citation type="submission" date="2021-06" db="EMBL/GenBank/DDBJ databases">
        <title>Caerostris extrusa draft genome.</title>
        <authorList>
            <person name="Kono N."/>
            <person name="Arakawa K."/>
        </authorList>
    </citation>
    <scope>NUCLEOTIDE SEQUENCE [LARGE SCALE GENOMIC DNA]</scope>
</reference>
<organism evidence="1 2">
    <name type="scientific">Caerostris extrusa</name>
    <name type="common">Bark spider</name>
    <name type="synonym">Caerostris bankana</name>
    <dbReference type="NCBI Taxonomy" id="172846"/>
    <lineage>
        <taxon>Eukaryota</taxon>
        <taxon>Metazoa</taxon>
        <taxon>Ecdysozoa</taxon>
        <taxon>Arthropoda</taxon>
        <taxon>Chelicerata</taxon>
        <taxon>Arachnida</taxon>
        <taxon>Araneae</taxon>
        <taxon>Araneomorphae</taxon>
        <taxon>Entelegynae</taxon>
        <taxon>Araneoidea</taxon>
        <taxon>Araneidae</taxon>
        <taxon>Caerostris</taxon>
    </lineage>
</organism>
<protein>
    <submittedName>
        <fullName evidence="1">Uncharacterized protein</fullName>
    </submittedName>
</protein>
<dbReference type="EMBL" id="BPLR01013789">
    <property type="protein sequence ID" value="GIY63837.1"/>
    <property type="molecule type" value="Genomic_DNA"/>
</dbReference>
<accession>A0AAV4V152</accession>
<comment type="caution">
    <text evidence="1">The sequence shown here is derived from an EMBL/GenBank/DDBJ whole genome shotgun (WGS) entry which is preliminary data.</text>
</comment>
<evidence type="ECO:0000313" key="2">
    <source>
        <dbReference type="Proteomes" id="UP001054945"/>
    </source>
</evidence>
<proteinExistence type="predicted"/>
<dbReference type="Proteomes" id="UP001054945">
    <property type="component" value="Unassembled WGS sequence"/>
</dbReference>
<evidence type="ECO:0000313" key="1">
    <source>
        <dbReference type="EMBL" id="GIY63837.1"/>
    </source>
</evidence>